<feature type="region of interest" description="Disordered" evidence="1">
    <location>
        <begin position="27"/>
        <end position="55"/>
    </location>
</feature>
<dbReference type="Pfam" id="PF11338">
    <property type="entry name" value="DUF3140"/>
    <property type="match status" value="1"/>
</dbReference>
<dbReference type="RefSeq" id="WP_099382777.1">
    <property type="nucleotide sequence ID" value="NZ_PEBD01000008.1"/>
</dbReference>
<dbReference type="AlphaFoldDB" id="A0A2G3PNV5"/>
<evidence type="ECO:0000313" key="3">
    <source>
        <dbReference type="Proteomes" id="UP000225108"/>
    </source>
</evidence>
<dbReference type="EMBL" id="PEBD01000008">
    <property type="protein sequence ID" value="PHV66752.1"/>
    <property type="molecule type" value="Genomic_DNA"/>
</dbReference>
<gene>
    <name evidence="2" type="ORF">CSW57_10775</name>
</gene>
<name>A0A2G3PNV5_WILMA</name>
<dbReference type="PANTHER" id="PTHR40630">
    <property type="entry name" value="POSSIBLE DNA-BINDING PROTEIN"/>
    <property type="match status" value="1"/>
</dbReference>
<dbReference type="PANTHER" id="PTHR40630:SF1">
    <property type="entry name" value="DNA-BINDING PROTEIN"/>
    <property type="match status" value="1"/>
</dbReference>
<evidence type="ECO:0000313" key="2">
    <source>
        <dbReference type="EMBL" id="PHV66752.1"/>
    </source>
</evidence>
<protein>
    <submittedName>
        <fullName evidence="2">DNA-binding protein</fullName>
    </submittedName>
</protein>
<organism evidence="2 3">
    <name type="scientific">Williamsia marianensis</name>
    <dbReference type="NCBI Taxonomy" id="85044"/>
    <lineage>
        <taxon>Bacteria</taxon>
        <taxon>Bacillati</taxon>
        <taxon>Actinomycetota</taxon>
        <taxon>Actinomycetes</taxon>
        <taxon>Mycobacteriales</taxon>
        <taxon>Nocardiaceae</taxon>
        <taxon>Williamsia</taxon>
    </lineage>
</organism>
<reference evidence="2 3" key="1">
    <citation type="submission" date="2017-10" db="EMBL/GenBank/DDBJ databases">
        <title>The draft genome sequence of Williamsia sp. BULT 1.1 isolated from the semi-arid grassland soils from South Africa.</title>
        <authorList>
            <person name="Kabwe M.H."/>
            <person name="Govender N."/>
            <person name="Mutseka Lunga P."/>
            <person name="Vikram S."/>
            <person name="Makhalanyane T.P."/>
        </authorList>
    </citation>
    <scope>NUCLEOTIDE SEQUENCE [LARGE SCALE GENOMIC DNA]</scope>
    <source>
        <strain evidence="2 3">BULT 1.1</strain>
    </source>
</reference>
<evidence type="ECO:0000256" key="1">
    <source>
        <dbReference type="SAM" id="MobiDB-lite"/>
    </source>
</evidence>
<dbReference type="GO" id="GO:0003677">
    <property type="term" value="F:DNA binding"/>
    <property type="evidence" value="ECO:0007669"/>
    <property type="project" value="UniProtKB-KW"/>
</dbReference>
<dbReference type="InterPro" id="IPR021487">
    <property type="entry name" value="DUF3140"/>
</dbReference>
<keyword evidence="2" id="KW-0238">DNA-binding</keyword>
<sequence>MSTQANDAVAEVWDDWKQAVNMTAGELESFLDTPESKDVGDKSSGGESTGHKSGRRIVEILRATKSDLTDDDAAHMRKVVGYVHRHLAQRPSGDVSDTAWRYSLMNWGHDPTK</sequence>
<proteinExistence type="predicted"/>
<accession>A0A2G3PNV5</accession>
<comment type="caution">
    <text evidence="2">The sequence shown here is derived from an EMBL/GenBank/DDBJ whole genome shotgun (WGS) entry which is preliminary data.</text>
</comment>
<dbReference type="Proteomes" id="UP000225108">
    <property type="component" value="Unassembled WGS sequence"/>
</dbReference>